<reference evidence="1" key="2">
    <citation type="submission" date="2021-08" db="EMBL/GenBank/DDBJ databases">
        <authorList>
            <person name="Tani A."/>
            <person name="Ola A."/>
            <person name="Ogura Y."/>
            <person name="Katsura K."/>
            <person name="Hayashi T."/>
        </authorList>
    </citation>
    <scope>NUCLEOTIDE SEQUENCE</scope>
    <source>
        <strain evidence="1">NBRC 15686</strain>
    </source>
</reference>
<evidence type="ECO:0000313" key="1">
    <source>
        <dbReference type="EMBL" id="GJE63192.1"/>
    </source>
</evidence>
<comment type="caution">
    <text evidence="1">The sequence shown here is derived from an EMBL/GenBank/DDBJ whole genome shotgun (WGS) entry which is preliminary data.</text>
</comment>
<sequence>MEMLFIAFVVLIVFGGIPLLQSAANYLDSRSNGGAQ</sequence>
<keyword evidence="2" id="KW-1185">Reference proteome</keyword>
<name>A0ABQ4U8L0_9HYPH</name>
<dbReference type="EMBL" id="BPRC01000001">
    <property type="protein sequence ID" value="GJE63192.1"/>
    <property type="molecule type" value="Genomic_DNA"/>
</dbReference>
<reference evidence="1" key="1">
    <citation type="journal article" date="2021" name="Front. Microbiol.">
        <title>Comprehensive Comparative Genomics and Phenotyping of Methylobacterium Species.</title>
        <authorList>
            <person name="Alessa O."/>
            <person name="Ogura Y."/>
            <person name="Fujitani Y."/>
            <person name="Takami H."/>
            <person name="Hayashi T."/>
            <person name="Sahin N."/>
            <person name="Tani A."/>
        </authorList>
    </citation>
    <scope>NUCLEOTIDE SEQUENCE</scope>
    <source>
        <strain evidence="1">NBRC 15686</strain>
    </source>
</reference>
<dbReference type="Proteomes" id="UP001055039">
    <property type="component" value="Unassembled WGS sequence"/>
</dbReference>
<protein>
    <submittedName>
        <fullName evidence="1">Uncharacterized protein</fullName>
    </submittedName>
</protein>
<proteinExistence type="predicted"/>
<organism evidence="1 2">
    <name type="scientific">Methylorubrum aminovorans</name>
    <dbReference type="NCBI Taxonomy" id="269069"/>
    <lineage>
        <taxon>Bacteria</taxon>
        <taxon>Pseudomonadati</taxon>
        <taxon>Pseudomonadota</taxon>
        <taxon>Alphaproteobacteria</taxon>
        <taxon>Hyphomicrobiales</taxon>
        <taxon>Methylobacteriaceae</taxon>
        <taxon>Methylorubrum</taxon>
    </lineage>
</organism>
<accession>A0ABQ4U8L0</accession>
<evidence type="ECO:0000313" key="2">
    <source>
        <dbReference type="Proteomes" id="UP001055039"/>
    </source>
</evidence>
<gene>
    <name evidence="1" type="ORF">LNAOJCKE_0386</name>
</gene>